<dbReference type="RefSeq" id="WP_289962121.1">
    <property type="nucleotide sequence ID" value="NZ_JAUEOZ010000001.1"/>
</dbReference>
<keyword evidence="1" id="KW-0812">Transmembrane</keyword>
<dbReference type="PANTHER" id="PTHR35867">
    <property type="entry name" value="PROTEIN RSEC"/>
    <property type="match status" value="1"/>
</dbReference>
<dbReference type="Pfam" id="PF04246">
    <property type="entry name" value="RseC_MucC"/>
    <property type="match status" value="1"/>
</dbReference>
<sequence length="158" mass="16576">MMTALAQVTAVQPAQGGWQATLSCEQKTSCSSCASKSSCGIGLVSNAIGNKSLTWQLVTEQSIQVGDTVEIGLPERKLLSFAAATYLMPLLFLVIGAIAGQTWLQPFLGAGEGAVILLGIVGAAIGFIVARQFVRKREKETSSQVVLLRILGSQIPVV</sequence>
<dbReference type="PIRSF" id="PIRSF004923">
    <property type="entry name" value="RseC"/>
    <property type="match status" value="1"/>
</dbReference>
<gene>
    <name evidence="2" type="ORF">QWJ08_11690</name>
</gene>
<organism evidence="2 3">
    <name type="scientific">Vibrio agarivorans</name>
    <dbReference type="NCBI Taxonomy" id="153622"/>
    <lineage>
        <taxon>Bacteria</taxon>
        <taxon>Pseudomonadati</taxon>
        <taxon>Pseudomonadota</taxon>
        <taxon>Gammaproteobacteria</taxon>
        <taxon>Vibrionales</taxon>
        <taxon>Vibrionaceae</taxon>
        <taxon>Vibrio</taxon>
    </lineage>
</organism>
<dbReference type="InterPro" id="IPR007359">
    <property type="entry name" value="SigmaE_reg_RseC_MucC"/>
</dbReference>
<comment type="caution">
    <text evidence="2">The sequence shown here is derived from an EMBL/GenBank/DDBJ whole genome shotgun (WGS) entry which is preliminary data.</text>
</comment>
<accession>A0ABT7Y1Y7</accession>
<protein>
    <submittedName>
        <fullName evidence="2">SoxR reducing system RseC family protein</fullName>
    </submittedName>
</protein>
<evidence type="ECO:0000256" key="1">
    <source>
        <dbReference type="SAM" id="Phobius"/>
    </source>
</evidence>
<reference evidence="2" key="1">
    <citation type="submission" date="2024-05" db="EMBL/GenBank/DDBJ databases">
        <title>Genome Sequences of Four Agar- Degrading Marine Bacteria.</title>
        <authorList>
            <person name="Phillips E.K."/>
            <person name="Shaffer J.C."/>
            <person name="Henson M.W."/>
            <person name="Temperton B."/>
            <person name="Thrash C.J."/>
            <person name="Martin M.O."/>
        </authorList>
    </citation>
    <scope>NUCLEOTIDE SEQUENCE</scope>
    <source>
        <strain evidence="2">EKP203</strain>
    </source>
</reference>
<dbReference type="InterPro" id="IPR026268">
    <property type="entry name" value="RseC"/>
</dbReference>
<keyword evidence="3" id="KW-1185">Reference proteome</keyword>
<feature type="transmembrane region" description="Helical" evidence="1">
    <location>
        <begin position="78"/>
        <end position="101"/>
    </location>
</feature>
<dbReference type="Proteomes" id="UP001169719">
    <property type="component" value="Unassembled WGS sequence"/>
</dbReference>
<dbReference type="PANTHER" id="PTHR35867:SF1">
    <property type="entry name" value="PROTEIN RSEC"/>
    <property type="match status" value="1"/>
</dbReference>
<feature type="transmembrane region" description="Helical" evidence="1">
    <location>
        <begin position="107"/>
        <end position="130"/>
    </location>
</feature>
<proteinExistence type="predicted"/>
<evidence type="ECO:0000313" key="2">
    <source>
        <dbReference type="EMBL" id="MDN2482052.1"/>
    </source>
</evidence>
<keyword evidence="1" id="KW-0472">Membrane</keyword>
<name>A0ABT7Y1Y7_9VIBR</name>
<evidence type="ECO:0000313" key="3">
    <source>
        <dbReference type="Proteomes" id="UP001169719"/>
    </source>
</evidence>
<dbReference type="EMBL" id="JAUEOZ010000001">
    <property type="protein sequence ID" value="MDN2482052.1"/>
    <property type="molecule type" value="Genomic_DNA"/>
</dbReference>
<keyword evidence="1" id="KW-1133">Transmembrane helix</keyword>